<protein>
    <submittedName>
        <fullName evidence="1">SLC30A8 isoform 8</fullName>
    </submittedName>
</protein>
<name>A0A2J8X2Z6_PONAB</name>
<reference evidence="1" key="1">
    <citation type="submission" date="2017-12" db="EMBL/GenBank/DDBJ databases">
        <title>High-resolution comparative analysis of great ape genomes.</title>
        <authorList>
            <person name="Pollen A."/>
            <person name="Hastie A."/>
            <person name="Hormozdiari F."/>
            <person name="Dougherty M."/>
            <person name="Liu R."/>
            <person name="Chaisson M."/>
            <person name="Hoppe E."/>
            <person name="Hill C."/>
            <person name="Pang A."/>
            <person name="Hillier L."/>
            <person name="Baker C."/>
            <person name="Armstrong J."/>
            <person name="Shendure J."/>
            <person name="Paten B."/>
            <person name="Wilson R."/>
            <person name="Chao H."/>
            <person name="Schneider V."/>
            <person name="Ventura M."/>
            <person name="Kronenberg Z."/>
            <person name="Murali S."/>
            <person name="Gordon D."/>
            <person name="Cantsilieris S."/>
            <person name="Munson K."/>
            <person name="Nelson B."/>
            <person name="Raja A."/>
            <person name="Underwood J."/>
            <person name="Diekhans M."/>
            <person name="Fiddes I."/>
            <person name="Haussler D."/>
            <person name="Eichler E."/>
        </authorList>
    </citation>
    <scope>NUCLEOTIDE SEQUENCE [LARGE SCALE GENOMIC DNA]</scope>
    <source>
        <strain evidence="1">Susie</strain>
    </source>
</reference>
<dbReference type="AlphaFoldDB" id="A0A2J8X2Z6"/>
<dbReference type="EMBL" id="NDHI03003373">
    <property type="protein sequence ID" value="PNJ76405.1"/>
    <property type="molecule type" value="Genomic_DNA"/>
</dbReference>
<sequence>MYHCHSGSKPTEKRANEHAYAKWKLCSASAICFIFM</sequence>
<evidence type="ECO:0000313" key="1">
    <source>
        <dbReference type="EMBL" id="PNJ76405.1"/>
    </source>
</evidence>
<accession>A0A2J8X2Z6</accession>
<comment type="caution">
    <text evidence="1">The sequence shown here is derived from an EMBL/GenBank/DDBJ whole genome shotgun (WGS) entry which is preliminary data.</text>
</comment>
<gene>
    <name evidence="1" type="ORF">CR201_G0005573</name>
</gene>
<organism evidence="1">
    <name type="scientific">Pongo abelii</name>
    <name type="common">Sumatran orangutan</name>
    <name type="synonym">Pongo pygmaeus abelii</name>
    <dbReference type="NCBI Taxonomy" id="9601"/>
    <lineage>
        <taxon>Eukaryota</taxon>
        <taxon>Metazoa</taxon>
        <taxon>Chordata</taxon>
        <taxon>Craniata</taxon>
        <taxon>Vertebrata</taxon>
        <taxon>Euteleostomi</taxon>
        <taxon>Mammalia</taxon>
        <taxon>Eutheria</taxon>
        <taxon>Euarchontoglires</taxon>
        <taxon>Primates</taxon>
        <taxon>Haplorrhini</taxon>
        <taxon>Catarrhini</taxon>
        <taxon>Hominidae</taxon>
        <taxon>Pongo</taxon>
    </lineage>
</organism>
<feature type="non-terminal residue" evidence="1">
    <location>
        <position position="36"/>
    </location>
</feature>
<proteinExistence type="predicted"/>